<keyword evidence="1" id="KW-0813">Transport</keyword>
<name>A0A254PQZ1_9BURK</name>
<evidence type="ECO:0000256" key="6">
    <source>
        <dbReference type="ARBA" id="ARBA00022967"/>
    </source>
</evidence>
<keyword evidence="5 9" id="KW-0067">ATP-binding</keyword>
<dbReference type="InterPro" id="IPR050086">
    <property type="entry name" value="MetN_ABC_transporter-like"/>
</dbReference>
<dbReference type="InterPro" id="IPR027417">
    <property type="entry name" value="P-loop_NTPase"/>
</dbReference>
<dbReference type="Gene3D" id="3.40.50.300">
    <property type="entry name" value="P-loop containing nucleotide triphosphate hydrolases"/>
    <property type="match status" value="1"/>
</dbReference>
<dbReference type="InterPro" id="IPR003593">
    <property type="entry name" value="AAA+_ATPase"/>
</dbReference>
<dbReference type="PANTHER" id="PTHR43166">
    <property type="entry name" value="AMINO ACID IMPORT ATP-BINDING PROTEIN"/>
    <property type="match status" value="1"/>
</dbReference>
<dbReference type="CDD" id="cd03256">
    <property type="entry name" value="ABC_PhnC_transporter"/>
    <property type="match status" value="1"/>
</dbReference>
<dbReference type="InterPro" id="IPR003439">
    <property type="entry name" value="ABC_transporter-like_ATP-bd"/>
</dbReference>
<evidence type="ECO:0000313" key="10">
    <source>
        <dbReference type="Proteomes" id="UP000197528"/>
    </source>
</evidence>
<evidence type="ECO:0000256" key="7">
    <source>
        <dbReference type="ARBA" id="ARBA00023136"/>
    </source>
</evidence>
<dbReference type="Proteomes" id="UP000197528">
    <property type="component" value="Unassembled WGS sequence"/>
</dbReference>
<keyword evidence="7" id="KW-0472">Membrane</keyword>
<evidence type="ECO:0000313" key="9">
    <source>
        <dbReference type="EMBL" id="OWS68965.1"/>
    </source>
</evidence>
<dbReference type="InterPro" id="IPR012693">
    <property type="entry name" value="ABC_transpr_PhnC"/>
</dbReference>
<sequence>MSTVLTIQEANKTFFSSGKKNQALSNVTLEIAAGERVALIGASGSGKSTLIRAISGLEILDKNSGELCINGRQIQSHGQLSNKVRQIRNEIGIIFQQFNLVNQLDVMTNVLIGICPQKNIFEIICKKFTLEEKARALDALEKVGLVDFAYQRSSTLSGGQQQRVAIARALIKGAKILLADEPVASLDPESSRKVMETIVNLSQKLDLTFLTSLHQIPVARKYCDRTIALNKGTVVFDGATKALTSDILAELYGSNLEDLEMDEDFPSVKEASISEPKLTLVH</sequence>
<evidence type="ECO:0000256" key="3">
    <source>
        <dbReference type="ARBA" id="ARBA00022519"/>
    </source>
</evidence>
<dbReference type="SUPFAM" id="SSF52540">
    <property type="entry name" value="P-loop containing nucleoside triphosphate hydrolases"/>
    <property type="match status" value="1"/>
</dbReference>
<keyword evidence="10" id="KW-1185">Reference proteome</keyword>
<feature type="domain" description="ABC transporter" evidence="8">
    <location>
        <begin position="5"/>
        <end position="256"/>
    </location>
</feature>
<dbReference type="GO" id="GO:0005524">
    <property type="term" value="F:ATP binding"/>
    <property type="evidence" value="ECO:0007669"/>
    <property type="project" value="UniProtKB-KW"/>
</dbReference>
<evidence type="ECO:0000256" key="5">
    <source>
        <dbReference type="ARBA" id="ARBA00022840"/>
    </source>
</evidence>
<proteinExistence type="predicted"/>
<accession>A0A254PQZ1</accession>
<comment type="caution">
    <text evidence="9">The sequence shown here is derived from an EMBL/GenBank/DDBJ whole genome shotgun (WGS) entry which is preliminary data.</text>
</comment>
<evidence type="ECO:0000256" key="4">
    <source>
        <dbReference type="ARBA" id="ARBA00022741"/>
    </source>
</evidence>
<dbReference type="SMART" id="SM00382">
    <property type="entry name" value="AAA"/>
    <property type="match status" value="1"/>
</dbReference>
<dbReference type="PROSITE" id="PS50893">
    <property type="entry name" value="ABC_TRANSPORTER_2"/>
    <property type="match status" value="1"/>
</dbReference>
<keyword evidence="4" id="KW-0547">Nucleotide-binding</keyword>
<dbReference type="AlphaFoldDB" id="A0A254PQZ1"/>
<dbReference type="RefSeq" id="WP_088526186.1">
    <property type="nucleotide sequence ID" value="NZ_NGUP01000005.1"/>
</dbReference>
<dbReference type="PANTHER" id="PTHR43166:SF6">
    <property type="entry name" value="PHOSPHONATES IMPORT ATP-BINDING PROTEIN PHNC"/>
    <property type="match status" value="1"/>
</dbReference>
<evidence type="ECO:0000256" key="1">
    <source>
        <dbReference type="ARBA" id="ARBA00022448"/>
    </source>
</evidence>
<dbReference type="OrthoDB" id="9802264at2"/>
<evidence type="ECO:0000259" key="8">
    <source>
        <dbReference type="PROSITE" id="PS50893"/>
    </source>
</evidence>
<keyword evidence="6" id="KW-1278">Translocase</keyword>
<dbReference type="PROSITE" id="PS00211">
    <property type="entry name" value="ABC_TRANSPORTER_1"/>
    <property type="match status" value="1"/>
</dbReference>
<dbReference type="GO" id="GO:0016020">
    <property type="term" value="C:membrane"/>
    <property type="evidence" value="ECO:0007669"/>
    <property type="project" value="InterPro"/>
</dbReference>
<dbReference type="GO" id="GO:0015416">
    <property type="term" value="F:ABC-type phosphonate transporter activity"/>
    <property type="evidence" value="ECO:0007669"/>
    <property type="project" value="InterPro"/>
</dbReference>
<organism evidence="9 10">
    <name type="scientific">Polynucleobacter campilacus</name>
    <dbReference type="NCBI Taxonomy" id="1743163"/>
    <lineage>
        <taxon>Bacteria</taxon>
        <taxon>Pseudomonadati</taxon>
        <taxon>Pseudomonadota</taxon>
        <taxon>Betaproteobacteria</taxon>
        <taxon>Burkholderiales</taxon>
        <taxon>Burkholderiaceae</taxon>
        <taxon>Polynucleobacter</taxon>
    </lineage>
</organism>
<dbReference type="EMBL" id="NGUP01000005">
    <property type="protein sequence ID" value="OWS68965.1"/>
    <property type="molecule type" value="Genomic_DNA"/>
</dbReference>
<dbReference type="GO" id="GO:0016887">
    <property type="term" value="F:ATP hydrolysis activity"/>
    <property type="evidence" value="ECO:0007669"/>
    <property type="project" value="InterPro"/>
</dbReference>
<dbReference type="NCBIfam" id="TIGR02315">
    <property type="entry name" value="ABC_phnC"/>
    <property type="match status" value="1"/>
</dbReference>
<keyword evidence="2" id="KW-1003">Cell membrane</keyword>
<dbReference type="Pfam" id="PF00005">
    <property type="entry name" value="ABC_tran"/>
    <property type="match status" value="1"/>
</dbReference>
<protein>
    <submittedName>
        <fullName evidence="9">Phosphonate ABC transporter ATP-binding protein</fullName>
    </submittedName>
</protein>
<reference evidence="9 10" key="1">
    <citation type="submission" date="2017-05" db="EMBL/GenBank/DDBJ databases">
        <title>Genome of Polynucleobacter sp. MWH-Feld-100.</title>
        <authorList>
            <person name="Hahn M.W."/>
        </authorList>
    </citation>
    <scope>NUCLEOTIDE SEQUENCE [LARGE SCALE GENOMIC DNA]</scope>
    <source>
        <strain evidence="9 10">MWH-Feld-100</strain>
    </source>
</reference>
<gene>
    <name evidence="9" type="ORF">CBI31_09635</name>
</gene>
<evidence type="ECO:0000256" key="2">
    <source>
        <dbReference type="ARBA" id="ARBA00022475"/>
    </source>
</evidence>
<keyword evidence="3" id="KW-0997">Cell inner membrane</keyword>
<dbReference type="InterPro" id="IPR017871">
    <property type="entry name" value="ABC_transporter-like_CS"/>
</dbReference>